<evidence type="ECO:0000313" key="2">
    <source>
        <dbReference type="Proteomes" id="UP000261284"/>
    </source>
</evidence>
<accession>A0A3E1NI86</accession>
<protein>
    <submittedName>
        <fullName evidence="1">Uncharacterized protein</fullName>
    </submittedName>
</protein>
<dbReference type="EMBL" id="QTJU01000004">
    <property type="protein sequence ID" value="RFM27655.1"/>
    <property type="molecule type" value="Genomic_DNA"/>
</dbReference>
<dbReference type="AlphaFoldDB" id="A0A3E1NI86"/>
<name>A0A3E1NI86_9BACT</name>
<reference evidence="1 2" key="1">
    <citation type="submission" date="2018-08" db="EMBL/GenBank/DDBJ databases">
        <title>Chitinophagaceae sp. K23C18032701, a novel bacterium isolated from forest soil.</title>
        <authorList>
            <person name="Wang C."/>
        </authorList>
    </citation>
    <scope>NUCLEOTIDE SEQUENCE [LARGE SCALE GENOMIC DNA]</scope>
    <source>
        <strain evidence="1 2">K23C18032701</strain>
    </source>
</reference>
<proteinExistence type="predicted"/>
<keyword evidence="2" id="KW-1185">Reference proteome</keyword>
<gene>
    <name evidence="1" type="ORF">DXN05_13160</name>
</gene>
<sequence>MRYLGFDNDASNTTVTWLKNDGADGTPKIGPGILLKVMAGDQVLEDGKVVKKRGTLMPLR</sequence>
<dbReference type="RefSeq" id="WP_116847734.1">
    <property type="nucleotide sequence ID" value="NZ_QTJU01000004.1"/>
</dbReference>
<organism evidence="1 2">
    <name type="scientific">Deminuibacter soli</name>
    <dbReference type="NCBI Taxonomy" id="2291815"/>
    <lineage>
        <taxon>Bacteria</taxon>
        <taxon>Pseudomonadati</taxon>
        <taxon>Bacteroidota</taxon>
        <taxon>Chitinophagia</taxon>
        <taxon>Chitinophagales</taxon>
        <taxon>Chitinophagaceae</taxon>
        <taxon>Deminuibacter</taxon>
    </lineage>
</organism>
<comment type="caution">
    <text evidence="1">The sequence shown here is derived from an EMBL/GenBank/DDBJ whole genome shotgun (WGS) entry which is preliminary data.</text>
</comment>
<dbReference type="Proteomes" id="UP000261284">
    <property type="component" value="Unassembled WGS sequence"/>
</dbReference>
<evidence type="ECO:0000313" key="1">
    <source>
        <dbReference type="EMBL" id="RFM27655.1"/>
    </source>
</evidence>